<keyword evidence="1" id="KW-0472">Membrane</keyword>
<dbReference type="Proteomes" id="UP000893823">
    <property type="component" value="Unassembled WGS sequence"/>
</dbReference>
<organism evidence="3 4">
    <name type="scientific">Agromyces flavus</name>
    <dbReference type="NCBI Taxonomy" id="589382"/>
    <lineage>
        <taxon>Bacteria</taxon>
        <taxon>Bacillati</taxon>
        <taxon>Actinomycetota</taxon>
        <taxon>Actinomycetes</taxon>
        <taxon>Micrococcales</taxon>
        <taxon>Microbacteriaceae</taxon>
        <taxon>Agromyces</taxon>
    </lineage>
</organism>
<feature type="transmembrane region" description="Helical" evidence="1">
    <location>
        <begin position="65"/>
        <end position="84"/>
    </location>
</feature>
<evidence type="ECO:0000313" key="3">
    <source>
        <dbReference type="EMBL" id="SDS07362.1"/>
    </source>
</evidence>
<sequence length="86" mass="9182">MTRPELDLHRRTDGEWPDAVKTAVLVLAGLSVVLWVTGIWFTVPVSLAALALAEMAAPELGRARIWLLLLGIAGVVLGVGRILATI</sequence>
<evidence type="ECO:0000313" key="2">
    <source>
        <dbReference type="EMBL" id="MCP2367974.1"/>
    </source>
</evidence>
<dbReference type="EMBL" id="LT629755">
    <property type="protein sequence ID" value="SDS07362.1"/>
    <property type="molecule type" value="Genomic_DNA"/>
</dbReference>
<reference evidence="4" key="2">
    <citation type="submission" date="2016-10" db="EMBL/GenBank/DDBJ databases">
        <authorList>
            <person name="Varghese N."/>
            <person name="Submissions S."/>
        </authorList>
    </citation>
    <scope>NUCLEOTIDE SEQUENCE [LARGE SCALE GENOMIC DNA]</scope>
    <source>
        <strain evidence="4">CPCC 202695</strain>
    </source>
</reference>
<dbReference type="AlphaFoldDB" id="A0A1H1P837"/>
<dbReference type="RefSeq" id="WP_092669354.1">
    <property type="nucleotide sequence ID" value="NZ_BMDN01000003.1"/>
</dbReference>
<keyword evidence="1" id="KW-0812">Transmembrane</keyword>
<gene>
    <name evidence="2" type="ORF">BCL57_002133</name>
    <name evidence="3" type="ORF">SAMN04489721_0728</name>
</gene>
<reference evidence="3" key="1">
    <citation type="submission" date="2016-10" db="EMBL/GenBank/DDBJ databases">
        <authorList>
            <person name="de Groot N.N."/>
        </authorList>
    </citation>
    <scope>NUCLEOTIDE SEQUENCE [LARGE SCALE GENOMIC DNA]</scope>
    <source>
        <strain evidence="3">CPCC 202695</strain>
    </source>
</reference>
<dbReference type="Proteomes" id="UP000199482">
    <property type="component" value="Chromosome I"/>
</dbReference>
<evidence type="ECO:0000313" key="4">
    <source>
        <dbReference type="Proteomes" id="UP000199482"/>
    </source>
</evidence>
<evidence type="ECO:0000313" key="5">
    <source>
        <dbReference type="Proteomes" id="UP000893823"/>
    </source>
</evidence>
<proteinExistence type="predicted"/>
<dbReference type="EMBL" id="SODL02000003">
    <property type="protein sequence ID" value="MCP2367974.1"/>
    <property type="molecule type" value="Genomic_DNA"/>
</dbReference>
<dbReference type="STRING" id="589382.SAMN04489721_0728"/>
<keyword evidence="5" id="KW-1185">Reference proteome</keyword>
<keyword evidence="1" id="KW-1133">Transmembrane helix</keyword>
<accession>A0A1H1P837</accession>
<name>A0A1H1P837_9MICO</name>
<protein>
    <submittedName>
        <fullName evidence="3">Uncharacterized protein</fullName>
    </submittedName>
</protein>
<evidence type="ECO:0000256" key="1">
    <source>
        <dbReference type="SAM" id="Phobius"/>
    </source>
</evidence>
<feature type="transmembrane region" description="Helical" evidence="1">
    <location>
        <begin position="20"/>
        <end position="53"/>
    </location>
</feature>
<reference evidence="2" key="3">
    <citation type="submission" date="2022-06" db="EMBL/GenBank/DDBJ databases">
        <title>Genomic Encyclopedia of Type Strains, Phase III (KMG-III): the genomes of soil and plant-associated and newly described type strains.</title>
        <authorList>
            <person name="Whitman W."/>
        </authorList>
    </citation>
    <scope>NUCLEOTIDE SEQUENCE</scope>
    <source>
        <strain evidence="2">CPCC 202695</strain>
    </source>
</reference>